<gene>
    <name evidence="14" type="ORF">GSOID_T00011777001</name>
</gene>
<dbReference type="InParanoid" id="E4WXY1"/>
<evidence type="ECO:0000256" key="1">
    <source>
        <dbReference type="ARBA" id="ARBA00004448"/>
    </source>
</evidence>
<feature type="region of interest" description="Disordered" evidence="11">
    <location>
        <begin position="21"/>
        <end position="44"/>
    </location>
</feature>
<dbReference type="Pfam" id="PF00153">
    <property type="entry name" value="Mito_carr"/>
    <property type="match status" value="3"/>
</dbReference>
<dbReference type="PANTHER" id="PTHR24089">
    <property type="entry name" value="SOLUTE CARRIER FAMILY 25"/>
    <property type="match status" value="1"/>
</dbReference>
<evidence type="ECO:0000256" key="6">
    <source>
        <dbReference type="ARBA" id="ARBA00022837"/>
    </source>
</evidence>
<evidence type="ECO:0000256" key="8">
    <source>
        <dbReference type="ARBA" id="ARBA00023136"/>
    </source>
</evidence>
<feature type="transmembrane region" description="Helical" evidence="12">
    <location>
        <begin position="456"/>
        <end position="482"/>
    </location>
</feature>
<dbReference type="SUPFAM" id="SSF103506">
    <property type="entry name" value="Mitochondrial carrier"/>
    <property type="match status" value="1"/>
</dbReference>
<keyword evidence="5" id="KW-0677">Repeat</keyword>
<dbReference type="InterPro" id="IPR002067">
    <property type="entry name" value="MCP"/>
</dbReference>
<dbReference type="InterPro" id="IPR002048">
    <property type="entry name" value="EF_hand_dom"/>
</dbReference>
<evidence type="ECO:0000256" key="11">
    <source>
        <dbReference type="SAM" id="MobiDB-lite"/>
    </source>
</evidence>
<dbReference type="PROSITE" id="PS50222">
    <property type="entry name" value="EF_HAND_2"/>
    <property type="match status" value="1"/>
</dbReference>
<dbReference type="FunCoup" id="E4WXY1">
    <property type="interactions" value="20"/>
</dbReference>
<feature type="repeat" description="Solcar" evidence="9">
    <location>
        <begin position="265"/>
        <end position="350"/>
    </location>
</feature>
<dbReference type="GO" id="GO:0055085">
    <property type="term" value="P:transmembrane transport"/>
    <property type="evidence" value="ECO:0007669"/>
    <property type="project" value="InterPro"/>
</dbReference>
<comment type="similarity">
    <text evidence="2 10">Belongs to the mitochondrial carrier (TC 2.A.29) family.</text>
</comment>
<dbReference type="InterPro" id="IPR018247">
    <property type="entry name" value="EF_Hand_1_Ca_BS"/>
</dbReference>
<dbReference type="AlphaFoldDB" id="E4WXY1"/>
<dbReference type="Pfam" id="PF13499">
    <property type="entry name" value="EF-hand_7"/>
    <property type="match status" value="1"/>
</dbReference>
<feature type="repeat" description="Solcar" evidence="9">
    <location>
        <begin position="460"/>
        <end position="552"/>
    </location>
</feature>
<dbReference type="GO" id="GO:0005743">
    <property type="term" value="C:mitochondrial inner membrane"/>
    <property type="evidence" value="ECO:0007669"/>
    <property type="project" value="UniProtKB-SubCell"/>
</dbReference>
<feature type="repeat" description="Solcar" evidence="9">
    <location>
        <begin position="356"/>
        <end position="441"/>
    </location>
</feature>
<keyword evidence="6" id="KW-0106">Calcium</keyword>
<evidence type="ECO:0000256" key="3">
    <source>
        <dbReference type="ARBA" id="ARBA00022448"/>
    </source>
</evidence>
<evidence type="ECO:0000313" key="14">
    <source>
        <dbReference type="EMBL" id="CBY22225.1"/>
    </source>
</evidence>
<feature type="domain" description="EF-hand" evidence="13">
    <location>
        <begin position="105"/>
        <end position="140"/>
    </location>
</feature>
<evidence type="ECO:0000256" key="12">
    <source>
        <dbReference type="SAM" id="Phobius"/>
    </source>
</evidence>
<proteinExistence type="inferred from homology"/>
<evidence type="ECO:0000256" key="9">
    <source>
        <dbReference type="PROSITE-ProRule" id="PRU00282"/>
    </source>
</evidence>
<dbReference type="PRINTS" id="PR00926">
    <property type="entry name" value="MITOCARRIER"/>
</dbReference>
<comment type="subcellular location">
    <subcellularLocation>
        <location evidence="1">Mitochondrion inner membrane</location>
        <topology evidence="1">Multi-pass membrane protein</topology>
    </subcellularLocation>
</comment>
<dbReference type="PROSITE" id="PS50920">
    <property type="entry name" value="SOLCAR"/>
    <property type="match status" value="3"/>
</dbReference>
<keyword evidence="3 10" id="KW-0813">Transport</keyword>
<evidence type="ECO:0000256" key="4">
    <source>
        <dbReference type="ARBA" id="ARBA00022692"/>
    </source>
</evidence>
<dbReference type="InterPro" id="IPR018108">
    <property type="entry name" value="MCP_transmembrane"/>
</dbReference>
<dbReference type="OrthoDB" id="270584at2759"/>
<organism evidence="14">
    <name type="scientific">Oikopleura dioica</name>
    <name type="common">Tunicate</name>
    <dbReference type="NCBI Taxonomy" id="34765"/>
    <lineage>
        <taxon>Eukaryota</taxon>
        <taxon>Metazoa</taxon>
        <taxon>Chordata</taxon>
        <taxon>Tunicata</taxon>
        <taxon>Appendicularia</taxon>
        <taxon>Copelata</taxon>
        <taxon>Oikopleuridae</taxon>
        <taxon>Oikopleura</taxon>
    </lineage>
</organism>
<evidence type="ECO:0000256" key="2">
    <source>
        <dbReference type="ARBA" id="ARBA00006375"/>
    </source>
</evidence>
<evidence type="ECO:0000256" key="5">
    <source>
        <dbReference type="ARBA" id="ARBA00022737"/>
    </source>
</evidence>
<evidence type="ECO:0000313" key="15">
    <source>
        <dbReference type="Proteomes" id="UP000001307"/>
    </source>
</evidence>
<evidence type="ECO:0000259" key="13">
    <source>
        <dbReference type="PROSITE" id="PS50222"/>
    </source>
</evidence>
<dbReference type="PROSITE" id="PS00018">
    <property type="entry name" value="EF_HAND_1"/>
    <property type="match status" value="1"/>
</dbReference>
<keyword evidence="7 12" id="KW-1133">Transmembrane helix</keyword>
<name>E4WXY1_OIKDI</name>
<accession>E4WXY1</accession>
<dbReference type="Proteomes" id="UP000001307">
    <property type="component" value="Unassembled WGS sequence"/>
</dbReference>
<dbReference type="Gene3D" id="1.50.40.10">
    <property type="entry name" value="Mitochondrial carrier domain"/>
    <property type="match status" value="1"/>
</dbReference>
<dbReference type="InterPro" id="IPR011992">
    <property type="entry name" value="EF-hand-dom_pair"/>
</dbReference>
<dbReference type="Gene3D" id="1.10.238.10">
    <property type="entry name" value="EF-hand"/>
    <property type="match status" value="1"/>
</dbReference>
<reference evidence="14" key="1">
    <citation type="journal article" date="2010" name="Science">
        <title>Plasticity of animal genome architecture unmasked by rapid evolution of a pelagic tunicate.</title>
        <authorList>
            <person name="Denoeud F."/>
            <person name="Henriet S."/>
            <person name="Mungpakdee S."/>
            <person name="Aury J.M."/>
            <person name="Da Silva C."/>
            <person name="Brinkmann H."/>
            <person name="Mikhaleva J."/>
            <person name="Olsen L.C."/>
            <person name="Jubin C."/>
            <person name="Canestro C."/>
            <person name="Bouquet J.M."/>
            <person name="Danks G."/>
            <person name="Poulain J."/>
            <person name="Campsteijn C."/>
            <person name="Adamski M."/>
            <person name="Cross I."/>
            <person name="Yadetie F."/>
            <person name="Muffato M."/>
            <person name="Louis A."/>
            <person name="Butcher S."/>
            <person name="Tsagkogeorga G."/>
            <person name="Konrad A."/>
            <person name="Singh S."/>
            <person name="Jensen M.F."/>
            <person name="Cong E.H."/>
            <person name="Eikeseth-Otteraa H."/>
            <person name="Noel B."/>
            <person name="Anthouard V."/>
            <person name="Porcel B.M."/>
            <person name="Kachouri-Lafond R."/>
            <person name="Nishino A."/>
            <person name="Ugolini M."/>
            <person name="Chourrout P."/>
            <person name="Nishida H."/>
            <person name="Aasland R."/>
            <person name="Huzurbazar S."/>
            <person name="Westhof E."/>
            <person name="Delsuc F."/>
            <person name="Lehrach H."/>
            <person name="Reinhardt R."/>
            <person name="Weissenbach J."/>
            <person name="Roy S.W."/>
            <person name="Artiguenave F."/>
            <person name="Postlethwait J.H."/>
            <person name="Manak J.R."/>
            <person name="Thompson E.M."/>
            <person name="Jaillon O."/>
            <person name="Du Pasquier L."/>
            <person name="Boudinot P."/>
            <person name="Liberles D.A."/>
            <person name="Volff J.N."/>
            <person name="Philippe H."/>
            <person name="Lenhard B."/>
            <person name="Roest Crollius H."/>
            <person name="Wincker P."/>
            <person name="Chourrout D."/>
        </authorList>
    </citation>
    <scope>NUCLEOTIDE SEQUENCE [LARGE SCALE GENOMIC DNA]</scope>
</reference>
<evidence type="ECO:0000256" key="7">
    <source>
        <dbReference type="ARBA" id="ARBA00022989"/>
    </source>
</evidence>
<dbReference type="EMBL" id="FN653018">
    <property type="protein sequence ID" value="CBY22225.1"/>
    <property type="molecule type" value="Genomic_DNA"/>
</dbReference>
<sequence length="558" mass="63417">MAPNIDPSKFPISEAVKRECLSPKVPMPEIPTPSSGSEEFRRKRQRFKSLSAENHQKYVEKWNELDQDNDGKIEKECIVEVLVENQLSDQPDTVNSRICPIQLQILEEKASEIIEEADISGDGSLTKQEFIGYMHENDKRARIIFNELDTDNDGVLKITDIINHEELKHLDLSEAQATAFLIELLDEDLIQSHWKDNCLEITRDEFRDWHISELFNTRRTNEILKAGLAEMFYDISQKLSTANIEFTAYIGQKEPENDHRSFLDRIPVETFLFGGIAGAISRTTTAPLDRLKVFFQVHERSTRKGYLKTLQFMYSEGGIKSLWRGNFVNVMKIFPETGLKFGIFETIKNNFCGAEPSKTQRFFAGATAGAMAQTCIYPIEVLKTRMVLRSTGQYTSIFNCARTIVQTEGLSAFGRGYLPTVFGIFPYAGLELLFAETARGYLLSDHRWAINADGNLYWFLPPVIGGSSSFVAGSLVYPVNLIRTKMQAMRPKDYVELGSPLEHRAPFIGQIVKEIYTDYGLRGFYHGLGANLTKAVAATSITFGVWEYLKIKFNYRSK</sequence>
<keyword evidence="8 9" id="KW-0472">Membrane</keyword>
<dbReference type="InterPro" id="IPR023395">
    <property type="entry name" value="MCP_dom_sf"/>
</dbReference>
<keyword evidence="4 9" id="KW-0812">Transmembrane</keyword>
<dbReference type="Pfam" id="PF13833">
    <property type="entry name" value="EF-hand_8"/>
    <property type="match status" value="1"/>
</dbReference>
<keyword evidence="15" id="KW-1185">Reference proteome</keyword>
<dbReference type="GO" id="GO:0005509">
    <property type="term" value="F:calcium ion binding"/>
    <property type="evidence" value="ECO:0007669"/>
    <property type="project" value="InterPro"/>
</dbReference>
<dbReference type="SUPFAM" id="SSF47473">
    <property type="entry name" value="EF-hand"/>
    <property type="match status" value="1"/>
</dbReference>
<protein>
    <recommendedName>
        <fullName evidence="13">EF-hand domain-containing protein</fullName>
    </recommendedName>
</protein>
<evidence type="ECO:0000256" key="10">
    <source>
        <dbReference type="RuleBase" id="RU000488"/>
    </source>
</evidence>